<dbReference type="PANTHER" id="PTHR46986:SF1">
    <property type="entry name" value="ENDORIBONUCLEASE YBEY, CHLOROPLASTIC"/>
    <property type="match status" value="1"/>
</dbReference>
<dbReference type="GO" id="GO:0008270">
    <property type="term" value="F:zinc ion binding"/>
    <property type="evidence" value="ECO:0007669"/>
    <property type="project" value="UniProtKB-UniRule"/>
</dbReference>
<name>D0LI19_HALO1</name>
<keyword evidence="7" id="KW-0963">Cytoplasm</keyword>
<dbReference type="Proteomes" id="UP000001880">
    <property type="component" value="Chromosome"/>
</dbReference>
<comment type="function">
    <text evidence="7">Single strand-specific metallo-endoribonuclease involved in late-stage 70S ribosome quality control and in maturation of the 3' terminus of the 16S rRNA.</text>
</comment>
<dbReference type="SUPFAM" id="SSF55486">
    <property type="entry name" value="Metalloproteases ('zincins'), catalytic domain"/>
    <property type="match status" value="1"/>
</dbReference>
<evidence type="ECO:0000256" key="4">
    <source>
        <dbReference type="ARBA" id="ARBA00022759"/>
    </source>
</evidence>
<keyword evidence="6 7" id="KW-0862">Zinc</keyword>
<dbReference type="PANTHER" id="PTHR46986">
    <property type="entry name" value="ENDORIBONUCLEASE YBEY, CHLOROPLASTIC"/>
    <property type="match status" value="1"/>
</dbReference>
<organism evidence="8 9">
    <name type="scientific">Haliangium ochraceum (strain DSM 14365 / JCM 11303 / SMP-2)</name>
    <dbReference type="NCBI Taxonomy" id="502025"/>
    <lineage>
        <taxon>Bacteria</taxon>
        <taxon>Pseudomonadati</taxon>
        <taxon>Myxococcota</taxon>
        <taxon>Polyangia</taxon>
        <taxon>Haliangiales</taxon>
        <taxon>Kofleriaceae</taxon>
        <taxon>Haliangium</taxon>
    </lineage>
</organism>
<dbReference type="NCBIfam" id="TIGR00043">
    <property type="entry name" value="rRNA maturation RNase YbeY"/>
    <property type="match status" value="1"/>
</dbReference>
<feature type="binding site" evidence="7">
    <location>
        <position position="137"/>
    </location>
    <ligand>
        <name>Zn(2+)</name>
        <dbReference type="ChEBI" id="CHEBI:29105"/>
        <note>catalytic</note>
    </ligand>
</feature>
<dbReference type="Gene3D" id="3.40.390.30">
    <property type="entry name" value="Metalloproteases ('zincins'), catalytic domain"/>
    <property type="match status" value="1"/>
</dbReference>
<dbReference type="InterPro" id="IPR020549">
    <property type="entry name" value="YbeY_CS"/>
</dbReference>
<dbReference type="STRING" id="502025.Hoch_2305"/>
<dbReference type="HAMAP" id="MF_00009">
    <property type="entry name" value="Endoribonucl_YbeY"/>
    <property type="match status" value="1"/>
</dbReference>
<dbReference type="InterPro" id="IPR002036">
    <property type="entry name" value="YbeY"/>
</dbReference>
<keyword evidence="7" id="KW-0698">rRNA processing</keyword>
<accession>D0LI19</accession>
<dbReference type="eggNOG" id="COG0319">
    <property type="taxonomic scope" value="Bacteria"/>
</dbReference>
<dbReference type="GO" id="GO:0006364">
    <property type="term" value="P:rRNA processing"/>
    <property type="evidence" value="ECO:0007669"/>
    <property type="project" value="UniProtKB-UniRule"/>
</dbReference>
<comment type="cofactor">
    <cofactor evidence="7">
        <name>Zn(2+)</name>
        <dbReference type="ChEBI" id="CHEBI:29105"/>
    </cofactor>
    <text evidence="7">Binds 1 zinc ion.</text>
</comment>
<dbReference type="GO" id="GO:0004222">
    <property type="term" value="F:metalloendopeptidase activity"/>
    <property type="evidence" value="ECO:0007669"/>
    <property type="project" value="InterPro"/>
</dbReference>
<dbReference type="EMBL" id="CP001804">
    <property type="protein sequence ID" value="ACY14848.1"/>
    <property type="molecule type" value="Genomic_DNA"/>
</dbReference>
<protein>
    <recommendedName>
        <fullName evidence="7">Endoribonuclease YbeY</fullName>
        <ecNumber evidence="7">3.1.-.-</ecNumber>
    </recommendedName>
</protein>
<dbReference type="PROSITE" id="PS01306">
    <property type="entry name" value="UPF0054"/>
    <property type="match status" value="1"/>
</dbReference>
<reference evidence="8 9" key="1">
    <citation type="journal article" date="2010" name="Stand. Genomic Sci.">
        <title>Complete genome sequence of Haliangium ochraceum type strain (SMP-2).</title>
        <authorList>
            <consortium name="US DOE Joint Genome Institute (JGI-PGF)"/>
            <person name="Ivanova N."/>
            <person name="Daum C."/>
            <person name="Lang E."/>
            <person name="Abt B."/>
            <person name="Kopitz M."/>
            <person name="Saunders E."/>
            <person name="Lapidus A."/>
            <person name="Lucas S."/>
            <person name="Glavina Del Rio T."/>
            <person name="Nolan M."/>
            <person name="Tice H."/>
            <person name="Copeland A."/>
            <person name="Cheng J.F."/>
            <person name="Chen F."/>
            <person name="Bruce D."/>
            <person name="Goodwin L."/>
            <person name="Pitluck S."/>
            <person name="Mavromatis K."/>
            <person name="Pati A."/>
            <person name="Mikhailova N."/>
            <person name="Chen A."/>
            <person name="Palaniappan K."/>
            <person name="Land M."/>
            <person name="Hauser L."/>
            <person name="Chang Y.J."/>
            <person name="Jeffries C.D."/>
            <person name="Detter J.C."/>
            <person name="Brettin T."/>
            <person name="Rohde M."/>
            <person name="Goker M."/>
            <person name="Bristow J."/>
            <person name="Markowitz V."/>
            <person name="Eisen J.A."/>
            <person name="Hugenholtz P."/>
            <person name="Kyrpides N.C."/>
            <person name="Klenk H.P."/>
        </authorList>
    </citation>
    <scope>NUCLEOTIDE SEQUENCE [LARGE SCALE GENOMIC DNA]</scope>
    <source>
        <strain evidence="9">DSM 14365 / CIP 107738 / JCM 11303 / AJ 13395 / SMP-2</strain>
    </source>
</reference>
<evidence type="ECO:0000256" key="1">
    <source>
        <dbReference type="ARBA" id="ARBA00010875"/>
    </source>
</evidence>
<dbReference type="Pfam" id="PF02130">
    <property type="entry name" value="YbeY"/>
    <property type="match status" value="1"/>
</dbReference>
<keyword evidence="5 7" id="KW-0378">Hydrolase</keyword>
<dbReference type="GO" id="GO:0005737">
    <property type="term" value="C:cytoplasm"/>
    <property type="evidence" value="ECO:0007669"/>
    <property type="project" value="UniProtKB-SubCell"/>
</dbReference>
<evidence type="ECO:0000256" key="3">
    <source>
        <dbReference type="ARBA" id="ARBA00022723"/>
    </source>
</evidence>
<evidence type="ECO:0000256" key="2">
    <source>
        <dbReference type="ARBA" id="ARBA00022722"/>
    </source>
</evidence>
<evidence type="ECO:0000256" key="6">
    <source>
        <dbReference type="ARBA" id="ARBA00022833"/>
    </source>
</evidence>
<evidence type="ECO:0000313" key="8">
    <source>
        <dbReference type="EMBL" id="ACY14848.1"/>
    </source>
</evidence>
<keyword evidence="4 7" id="KW-0255">Endonuclease</keyword>
<dbReference type="EC" id="3.1.-.-" evidence="7"/>
<dbReference type="HOGENOM" id="CLU_106710_3_1_7"/>
<dbReference type="GO" id="GO:0004521">
    <property type="term" value="F:RNA endonuclease activity"/>
    <property type="evidence" value="ECO:0007669"/>
    <property type="project" value="UniProtKB-UniRule"/>
</dbReference>
<comment type="similarity">
    <text evidence="1 7">Belongs to the endoribonuclease YbeY family.</text>
</comment>
<comment type="subcellular location">
    <subcellularLocation>
        <location evidence="7">Cytoplasm</location>
    </subcellularLocation>
</comment>
<evidence type="ECO:0000313" key="9">
    <source>
        <dbReference type="Proteomes" id="UP000001880"/>
    </source>
</evidence>
<dbReference type="AlphaFoldDB" id="D0LI19"/>
<feature type="binding site" evidence="7">
    <location>
        <position position="143"/>
    </location>
    <ligand>
        <name>Zn(2+)</name>
        <dbReference type="ChEBI" id="CHEBI:29105"/>
        <note>catalytic</note>
    </ligand>
</feature>
<keyword evidence="9" id="KW-1185">Reference proteome</keyword>
<evidence type="ECO:0000256" key="5">
    <source>
        <dbReference type="ARBA" id="ARBA00022801"/>
    </source>
</evidence>
<sequence>MLSLMVDRAVAAQVPVPQRRRMRRRIERMLRAAALSEEPPRPLEVSLRLTDDDEIRALNRDYRGKDTPTDVLAFAMREGPQEGMPPLAAGEAEYLGDLIISVPTAAQQLARKRPMDVPEREPLLAELLFLSAHGLCHLLGYDHQDDAEEAEMNARMAELLAECARTGSTRAA</sequence>
<keyword evidence="3 7" id="KW-0479">Metal-binding</keyword>
<evidence type="ECO:0000256" key="7">
    <source>
        <dbReference type="HAMAP-Rule" id="MF_00009"/>
    </source>
</evidence>
<dbReference type="KEGG" id="hoh:Hoch_2305"/>
<keyword evidence="2 7" id="KW-0540">Nuclease</keyword>
<dbReference type="InterPro" id="IPR023091">
    <property type="entry name" value="MetalPrtase_cat_dom_sf_prd"/>
</dbReference>
<gene>
    <name evidence="7" type="primary">ybeY</name>
    <name evidence="8" type="ordered locus">Hoch_2305</name>
</gene>
<proteinExistence type="inferred from homology"/>
<keyword evidence="7" id="KW-0690">Ribosome biogenesis</keyword>
<feature type="binding site" evidence="7">
    <location>
        <position position="133"/>
    </location>
    <ligand>
        <name>Zn(2+)</name>
        <dbReference type="ChEBI" id="CHEBI:29105"/>
        <note>catalytic</note>
    </ligand>
</feature>
<dbReference type="OrthoDB" id="9807740at2"/>